<sequence length="104" mass="11107">MPGQNFIAVAPLTEVPQGSVKRVEIGGRSILLCHTRDGIFAVENRCSHAEQPLECGRVKNGWISCPAHGARFDLETGEPLGGPAELPIETFAVRIAGEMIELAA</sequence>
<feature type="domain" description="Rieske" evidence="7">
    <location>
        <begin position="7"/>
        <end position="102"/>
    </location>
</feature>
<dbReference type="PANTHER" id="PTHR21496:SF0">
    <property type="entry name" value="RIESKE DOMAIN-CONTAINING PROTEIN"/>
    <property type="match status" value="1"/>
</dbReference>
<dbReference type="Proteomes" id="UP001419910">
    <property type="component" value="Unassembled WGS sequence"/>
</dbReference>
<dbReference type="InterPro" id="IPR036922">
    <property type="entry name" value="Rieske_2Fe-2S_sf"/>
</dbReference>
<evidence type="ECO:0000256" key="6">
    <source>
        <dbReference type="ARBA" id="ARBA00038001"/>
    </source>
</evidence>
<evidence type="ECO:0000256" key="5">
    <source>
        <dbReference type="ARBA" id="ARBA00034078"/>
    </source>
</evidence>
<dbReference type="PANTHER" id="PTHR21496">
    <property type="entry name" value="FERREDOXIN-RELATED"/>
    <property type="match status" value="1"/>
</dbReference>
<keyword evidence="2" id="KW-0479">Metal-binding</keyword>
<comment type="caution">
    <text evidence="8">The sequence shown here is derived from an EMBL/GenBank/DDBJ whole genome shotgun (WGS) entry which is preliminary data.</text>
</comment>
<proteinExistence type="inferred from homology"/>
<evidence type="ECO:0000256" key="2">
    <source>
        <dbReference type="ARBA" id="ARBA00022723"/>
    </source>
</evidence>
<comment type="cofactor">
    <cofactor evidence="5">
        <name>[2Fe-2S] cluster</name>
        <dbReference type="ChEBI" id="CHEBI:190135"/>
    </cofactor>
</comment>
<evidence type="ECO:0000313" key="9">
    <source>
        <dbReference type="Proteomes" id="UP001419910"/>
    </source>
</evidence>
<name>A0ABU9XY85_9SPHN</name>
<evidence type="ECO:0000313" key="8">
    <source>
        <dbReference type="EMBL" id="MEN2788515.1"/>
    </source>
</evidence>
<keyword evidence="4" id="KW-0411">Iron-sulfur</keyword>
<dbReference type="Gene3D" id="2.102.10.10">
    <property type="entry name" value="Rieske [2Fe-2S] iron-sulphur domain"/>
    <property type="match status" value="1"/>
</dbReference>
<dbReference type="RefSeq" id="WP_343890519.1">
    <property type="nucleotide sequence ID" value="NZ_BAAAEH010000035.1"/>
</dbReference>
<evidence type="ECO:0000256" key="3">
    <source>
        <dbReference type="ARBA" id="ARBA00023004"/>
    </source>
</evidence>
<reference evidence="8 9" key="1">
    <citation type="submission" date="2024-05" db="EMBL/GenBank/DDBJ databases">
        <authorList>
            <person name="Liu Q."/>
            <person name="Xin Y.-H."/>
        </authorList>
    </citation>
    <scope>NUCLEOTIDE SEQUENCE [LARGE SCALE GENOMIC DNA]</scope>
    <source>
        <strain evidence="8 9">CGMCC 1.10181</strain>
    </source>
</reference>
<dbReference type="PROSITE" id="PS51296">
    <property type="entry name" value="RIESKE"/>
    <property type="match status" value="1"/>
</dbReference>
<accession>A0ABU9XY85</accession>
<evidence type="ECO:0000256" key="1">
    <source>
        <dbReference type="ARBA" id="ARBA00022714"/>
    </source>
</evidence>
<keyword evidence="9" id="KW-1185">Reference proteome</keyword>
<protein>
    <submittedName>
        <fullName evidence="8">Non-heme iron oxygenase ferredoxin subunit</fullName>
    </submittedName>
</protein>
<comment type="similarity">
    <text evidence="6">Belongs to the bacterial ring-hydroxylating dioxygenase ferredoxin component family.</text>
</comment>
<keyword evidence="1" id="KW-0001">2Fe-2S</keyword>
<dbReference type="CDD" id="cd03528">
    <property type="entry name" value="Rieske_RO_ferredoxin"/>
    <property type="match status" value="1"/>
</dbReference>
<keyword evidence="3" id="KW-0408">Iron</keyword>
<dbReference type="Pfam" id="PF00355">
    <property type="entry name" value="Rieske"/>
    <property type="match status" value="1"/>
</dbReference>
<dbReference type="EMBL" id="JBDIME010000002">
    <property type="protein sequence ID" value="MEN2788515.1"/>
    <property type="molecule type" value="Genomic_DNA"/>
</dbReference>
<evidence type="ECO:0000259" key="7">
    <source>
        <dbReference type="PROSITE" id="PS51296"/>
    </source>
</evidence>
<evidence type="ECO:0000256" key="4">
    <source>
        <dbReference type="ARBA" id="ARBA00023014"/>
    </source>
</evidence>
<organism evidence="8 9">
    <name type="scientific">Sphingomonas oligophenolica</name>
    <dbReference type="NCBI Taxonomy" id="301154"/>
    <lineage>
        <taxon>Bacteria</taxon>
        <taxon>Pseudomonadati</taxon>
        <taxon>Pseudomonadota</taxon>
        <taxon>Alphaproteobacteria</taxon>
        <taxon>Sphingomonadales</taxon>
        <taxon>Sphingomonadaceae</taxon>
        <taxon>Sphingomonas</taxon>
    </lineage>
</organism>
<dbReference type="InterPro" id="IPR017941">
    <property type="entry name" value="Rieske_2Fe-2S"/>
</dbReference>
<dbReference type="SUPFAM" id="SSF50022">
    <property type="entry name" value="ISP domain"/>
    <property type="match status" value="1"/>
</dbReference>
<gene>
    <name evidence="8" type="ORF">ABC974_02670</name>
</gene>